<dbReference type="GO" id="GO:0005524">
    <property type="term" value="F:ATP binding"/>
    <property type="evidence" value="ECO:0007669"/>
    <property type="project" value="UniProtKB-KW"/>
</dbReference>
<dbReference type="InterPro" id="IPR027417">
    <property type="entry name" value="P-loop_NTPase"/>
</dbReference>
<evidence type="ECO:0000256" key="4">
    <source>
        <dbReference type="ARBA" id="ARBA00022741"/>
    </source>
</evidence>
<dbReference type="FunFam" id="3.40.50.300:FF:000013">
    <property type="entry name" value="PhoH family ATPase"/>
    <property type="match status" value="1"/>
</dbReference>
<organism evidence="8 9">
    <name type="scientific">Paramagnetospirillum magneticum (strain ATCC 700264 / AMB-1)</name>
    <name type="common">Magnetospirillum magneticum</name>
    <dbReference type="NCBI Taxonomy" id="342108"/>
    <lineage>
        <taxon>Bacteria</taxon>
        <taxon>Pseudomonadati</taxon>
        <taxon>Pseudomonadota</taxon>
        <taxon>Alphaproteobacteria</taxon>
        <taxon>Rhodospirillales</taxon>
        <taxon>Magnetospirillaceae</taxon>
        <taxon>Paramagnetospirillum</taxon>
    </lineage>
</organism>
<gene>
    <name evidence="8" type="ordered locus">amb3923</name>
</gene>
<evidence type="ECO:0000313" key="9">
    <source>
        <dbReference type="Proteomes" id="UP000007058"/>
    </source>
</evidence>
<comment type="similarity">
    <text evidence="2">Belongs to the PhoH family.</text>
</comment>
<proteinExistence type="inferred from homology"/>
<evidence type="ECO:0000256" key="3">
    <source>
        <dbReference type="ARBA" id="ARBA00022490"/>
    </source>
</evidence>
<comment type="subcellular location">
    <subcellularLocation>
        <location evidence="1">Cytoplasm</location>
    </subcellularLocation>
</comment>
<dbReference type="InterPro" id="IPR003714">
    <property type="entry name" value="PhoH"/>
</dbReference>
<reference evidence="8 9" key="1">
    <citation type="journal article" date="2005" name="DNA Res.">
        <title>Complete genome sequence of the facultative anaerobic magnetotactic bacterium Magnetospirillum sp. strain AMB-1.</title>
        <authorList>
            <person name="Matsunaga T."/>
            <person name="Okamura Y."/>
            <person name="Fukuda Y."/>
            <person name="Wahyudi A.T."/>
            <person name="Murase Y."/>
            <person name="Takeyama H."/>
        </authorList>
    </citation>
    <scope>NUCLEOTIDE SEQUENCE [LARGE SCALE GENOMIC DNA]</scope>
    <source>
        <strain evidence="9">ATCC 700264 / AMB-1</strain>
    </source>
</reference>
<dbReference type="KEGG" id="mag:amb3923"/>
<dbReference type="GO" id="GO:0005829">
    <property type="term" value="C:cytosol"/>
    <property type="evidence" value="ECO:0007669"/>
    <property type="project" value="TreeGrafter"/>
</dbReference>
<dbReference type="SUPFAM" id="SSF52540">
    <property type="entry name" value="P-loop containing nucleoside triphosphate hydrolases"/>
    <property type="match status" value="1"/>
</dbReference>
<keyword evidence="5" id="KW-0067">ATP-binding</keyword>
<evidence type="ECO:0000256" key="5">
    <source>
        <dbReference type="ARBA" id="ARBA00022840"/>
    </source>
</evidence>
<keyword evidence="4" id="KW-0547">Nucleotide-binding</keyword>
<evidence type="ECO:0000256" key="1">
    <source>
        <dbReference type="ARBA" id="ARBA00004496"/>
    </source>
</evidence>
<evidence type="ECO:0000256" key="6">
    <source>
        <dbReference type="ARBA" id="ARBA00039970"/>
    </source>
</evidence>
<evidence type="ECO:0000259" key="7">
    <source>
        <dbReference type="Pfam" id="PF02562"/>
    </source>
</evidence>
<name>Q2W098_PARM1</name>
<sequence>MRAAAKSASPSKGLSCREALFCCHLPSAFPQESQMAKRAARIAASKNEPVVSLYPAEQTWSPLGDDDQHREQSYVRKVRPQSDNQRRLLKAIGDGNLTVALGPAGTGKTYLAISAAVEAFEEGRVARIMLSRPAVEAGESLGFLPGDLQEKLAPYLRPLYDALSDRLGGKRLRALLADGSIEIAPIAYMRGRTLNNAFIVIDEAQNCTYGQIKMLLTRLGWHSTMVLTGDPDQSDLLPGMSGLADIAARLSELPDVAVVTLDEKDIVRHPLVASMLTVL</sequence>
<protein>
    <recommendedName>
        <fullName evidence="6">PhoH-like protein</fullName>
    </recommendedName>
</protein>
<dbReference type="Pfam" id="PF02562">
    <property type="entry name" value="PhoH"/>
    <property type="match status" value="1"/>
</dbReference>
<dbReference type="Gene3D" id="3.40.50.300">
    <property type="entry name" value="P-loop containing nucleotide triphosphate hydrolases"/>
    <property type="match status" value="1"/>
</dbReference>
<dbReference type="AlphaFoldDB" id="Q2W098"/>
<accession>Q2W098</accession>
<dbReference type="Proteomes" id="UP000007058">
    <property type="component" value="Chromosome"/>
</dbReference>
<evidence type="ECO:0000313" key="8">
    <source>
        <dbReference type="EMBL" id="BAE52727.1"/>
    </source>
</evidence>
<dbReference type="HOGENOM" id="CLU_051654_4_2_5"/>
<dbReference type="InterPro" id="IPR051451">
    <property type="entry name" value="PhoH2-like"/>
</dbReference>
<dbReference type="PANTHER" id="PTHR30473:SF1">
    <property type="entry name" value="PHOH-LIKE PROTEIN"/>
    <property type="match status" value="1"/>
</dbReference>
<keyword evidence="9" id="KW-1185">Reference proteome</keyword>
<dbReference type="PANTHER" id="PTHR30473">
    <property type="entry name" value="PROTEIN PHOH"/>
    <property type="match status" value="1"/>
</dbReference>
<dbReference type="EMBL" id="AP007255">
    <property type="protein sequence ID" value="BAE52727.1"/>
    <property type="molecule type" value="Genomic_DNA"/>
</dbReference>
<feature type="domain" description="PhoH-like protein" evidence="7">
    <location>
        <begin position="77"/>
        <end position="277"/>
    </location>
</feature>
<dbReference type="STRING" id="342108.amb3923"/>
<keyword evidence="3" id="KW-0963">Cytoplasm</keyword>
<evidence type="ECO:0000256" key="2">
    <source>
        <dbReference type="ARBA" id="ARBA00010393"/>
    </source>
</evidence>